<dbReference type="STRING" id="307972.A0A2G8LJ04"/>
<evidence type="ECO:0000256" key="2">
    <source>
        <dbReference type="SAM" id="MobiDB-lite"/>
    </source>
</evidence>
<feature type="coiled-coil region" evidence="1">
    <location>
        <begin position="101"/>
        <end position="128"/>
    </location>
</feature>
<name>A0A2G8LJ04_STIJA</name>
<reference evidence="3 4" key="1">
    <citation type="journal article" date="2017" name="PLoS Biol.">
        <title>The sea cucumber genome provides insights into morphological evolution and visceral regeneration.</title>
        <authorList>
            <person name="Zhang X."/>
            <person name="Sun L."/>
            <person name="Yuan J."/>
            <person name="Sun Y."/>
            <person name="Gao Y."/>
            <person name="Zhang L."/>
            <person name="Li S."/>
            <person name="Dai H."/>
            <person name="Hamel J.F."/>
            <person name="Liu C."/>
            <person name="Yu Y."/>
            <person name="Liu S."/>
            <person name="Lin W."/>
            <person name="Guo K."/>
            <person name="Jin S."/>
            <person name="Xu P."/>
            <person name="Storey K.B."/>
            <person name="Huan P."/>
            <person name="Zhang T."/>
            <person name="Zhou Y."/>
            <person name="Zhang J."/>
            <person name="Lin C."/>
            <person name="Li X."/>
            <person name="Xing L."/>
            <person name="Huo D."/>
            <person name="Sun M."/>
            <person name="Wang L."/>
            <person name="Mercier A."/>
            <person name="Li F."/>
            <person name="Yang H."/>
            <person name="Xiang J."/>
        </authorList>
    </citation>
    <scope>NUCLEOTIDE SEQUENCE [LARGE SCALE GENOMIC DNA]</scope>
    <source>
        <strain evidence="3">Shaxun</strain>
        <tissue evidence="3">Muscle</tissue>
    </source>
</reference>
<dbReference type="OrthoDB" id="10037468at2759"/>
<dbReference type="EMBL" id="MRZV01000063">
    <property type="protein sequence ID" value="PIK60238.1"/>
    <property type="molecule type" value="Genomic_DNA"/>
</dbReference>
<evidence type="ECO:0000256" key="1">
    <source>
        <dbReference type="SAM" id="Coils"/>
    </source>
</evidence>
<comment type="caution">
    <text evidence="3">The sequence shown here is derived from an EMBL/GenBank/DDBJ whole genome shotgun (WGS) entry which is preliminary data.</text>
</comment>
<proteinExistence type="predicted"/>
<feature type="region of interest" description="Disordered" evidence="2">
    <location>
        <begin position="59"/>
        <end position="81"/>
    </location>
</feature>
<dbReference type="PANTHER" id="PTHR37915:SF3">
    <property type="match status" value="1"/>
</dbReference>
<dbReference type="PANTHER" id="PTHR37915">
    <property type="match status" value="1"/>
</dbReference>
<keyword evidence="4" id="KW-1185">Reference proteome</keyword>
<dbReference type="Proteomes" id="UP000230750">
    <property type="component" value="Unassembled WGS sequence"/>
</dbReference>
<dbReference type="AlphaFoldDB" id="A0A2G8LJ04"/>
<accession>A0A2G8LJ04</accession>
<sequence>MIKHFADIHFNSFLFYLPFSSIPGGNCFLCDDIPSEYRYIPLTTAPSLGVHGLAPPPEAPKYAVPTESSPSQPPLDFPESSPDVALRKELETVISGTEPAYRKLQQDYEKLKEDLDLQKQTYEEKMKDNALNVLELEGTIHELQDELAGLGTSPSVKPLSSVTRASSHLEGETDATVIFSRMDTERNQKALKRGINSQKISPDQYNEAVRSMEQYNAVPAKRLLNMVQKYSHHVHMKEIEENVKRSHSIDDEVFSLLEKMEALQNIRAERWGEQMDLLAEERMKLAHLLMESLTKIEEESGIFSHQANLIVEGKGLSSSLPK</sequence>
<protein>
    <submittedName>
        <fullName evidence="3">Putative interaptin</fullName>
    </submittedName>
</protein>
<gene>
    <name evidence="3" type="ORF">BSL78_02866</name>
</gene>
<evidence type="ECO:0000313" key="3">
    <source>
        <dbReference type="EMBL" id="PIK60238.1"/>
    </source>
</evidence>
<evidence type="ECO:0000313" key="4">
    <source>
        <dbReference type="Proteomes" id="UP000230750"/>
    </source>
</evidence>
<organism evidence="3 4">
    <name type="scientific">Stichopus japonicus</name>
    <name type="common">Sea cucumber</name>
    <dbReference type="NCBI Taxonomy" id="307972"/>
    <lineage>
        <taxon>Eukaryota</taxon>
        <taxon>Metazoa</taxon>
        <taxon>Echinodermata</taxon>
        <taxon>Eleutherozoa</taxon>
        <taxon>Echinozoa</taxon>
        <taxon>Holothuroidea</taxon>
        <taxon>Aspidochirotacea</taxon>
        <taxon>Aspidochirotida</taxon>
        <taxon>Stichopodidae</taxon>
        <taxon>Apostichopus</taxon>
    </lineage>
</organism>
<keyword evidence="1" id="KW-0175">Coiled coil</keyword>